<dbReference type="SMART" id="SM00980">
    <property type="entry name" value="THAP"/>
    <property type="match status" value="1"/>
</dbReference>
<dbReference type="SMART" id="SM00692">
    <property type="entry name" value="DM3"/>
    <property type="match status" value="1"/>
</dbReference>
<dbReference type="InterPro" id="IPR038441">
    <property type="entry name" value="THAP_Znf_sf"/>
</dbReference>
<protein>
    <recommendedName>
        <fullName evidence="7">THAP-type domain-containing protein</fullName>
    </recommendedName>
</protein>
<keyword evidence="4 5" id="KW-0238">DNA-binding</keyword>
<evidence type="ECO:0000256" key="2">
    <source>
        <dbReference type="ARBA" id="ARBA00022771"/>
    </source>
</evidence>
<reference evidence="8 9" key="1">
    <citation type="submission" date="2022-05" db="EMBL/GenBank/DDBJ databases">
        <authorList>
            <consortium name="Genoscope - CEA"/>
            <person name="William W."/>
        </authorList>
    </citation>
    <scope>NUCLEOTIDE SEQUENCE [LARGE SCALE GENOMIC DNA]</scope>
</reference>
<evidence type="ECO:0000256" key="4">
    <source>
        <dbReference type="ARBA" id="ARBA00023125"/>
    </source>
</evidence>
<evidence type="ECO:0000313" key="9">
    <source>
        <dbReference type="Proteomes" id="UP001159427"/>
    </source>
</evidence>
<evidence type="ECO:0000256" key="6">
    <source>
        <dbReference type="SAM" id="MobiDB-lite"/>
    </source>
</evidence>
<dbReference type="PROSITE" id="PS50950">
    <property type="entry name" value="ZF_THAP"/>
    <property type="match status" value="1"/>
</dbReference>
<organism evidence="8 9">
    <name type="scientific">Porites evermanni</name>
    <dbReference type="NCBI Taxonomy" id="104178"/>
    <lineage>
        <taxon>Eukaryota</taxon>
        <taxon>Metazoa</taxon>
        <taxon>Cnidaria</taxon>
        <taxon>Anthozoa</taxon>
        <taxon>Hexacorallia</taxon>
        <taxon>Scleractinia</taxon>
        <taxon>Fungiina</taxon>
        <taxon>Poritidae</taxon>
        <taxon>Porites</taxon>
    </lineage>
</organism>
<evidence type="ECO:0000256" key="3">
    <source>
        <dbReference type="ARBA" id="ARBA00022833"/>
    </source>
</evidence>
<dbReference type="Proteomes" id="UP001159427">
    <property type="component" value="Unassembled WGS sequence"/>
</dbReference>
<sequence>MVKRCVVGSCNNSNKTGHSTHFFPKEERIRRQWINFVQIKRADFLEPTEHSIICGAHFANECFEDDGMVKMGLKDKRSNLKTGSVPTIQPQRPKALPEARKRTMKSEEKEIPATASQTPGKRSRTSRAVHKLSVSRVSKPM</sequence>
<dbReference type="PANTHER" id="PTHR46600:SF11">
    <property type="entry name" value="THAP DOMAIN-CONTAINING PROTEIN 10"/>
    <property type="match status" value="1"/>
</dbReference>
<keyword evidence="9" id="KW-1185">Reference proteome</keyword>
<dbReference type="InterPro" id="IPR026516">
    <property type="entry name" value="THAP1/10"/>
</dbReference>
<name>A0ABN8SPF5_9CNID</name>
<dbReference type="Gene3D" id="6.20.210.20">
    <property type="entry name" value="THAP domain"/>
    <property type="match status" value="1"/>
</dbReference>
<feature type="compositionally biased region" description="Basic residues" evidence="6">
    <location>
        <begin position="121"/>
        <end position="130"/>
    </location>
</feature>
<evidence type="ECO:0000256" key="5">
    <source>
        <dbReference type="PROSITE-ProRule" id="PRU00309"/>
    </source>
</evidence>
<feature type="domain" description="THAP-type" evidence="7">
    <location>
        <begin position="1"/>
        <end position="89"/>
    </location>
</feature>
<feature type="compositionally biased region" description="Polar residues" evidence="6">
    <location>
        <begin position="80"/>
        <end position="90"/>
    </location>
</feature>
<dbReference type="EMBL" id="CALNXI010003170">
    <property type="protein sequence ID" value="CAH3192412.1"/>
    <property type="molecule type" value="Genomic_DNA"/>
</dbReference>
<feature type="compositionally biased region" description="Basic and acidic residues" evidence="6">
    <location>
        <begin position="95"/>
        <end position="111"/>
    </location>
</feature>
<dbReference type="InterPro" id="IPR006612">
    <property type="entry name" value="THAP_Znf"/>
</dbReference>
<feature type="region of interest" description="Disordered" evidence="6">
    <location>
        <begin position="78"/>
        <end position="141"/>
    </location>
</feature>
<keyword evidence="1" id="KW-0479">Metal-binding</keyword>
<gene>
    <name evidence="8" type="ORF">PEVE_00023853</name>
</gene>
<accession>A0ABN8SPF5</accession>
<comment type="caution">
    <text evidence="8">The sequence shown here is derived from an EMBL/GenBank/DDBJ whole genome shotgun (WGS) entry which is preliminary data.</text>
</comment>
<evidence type="ECO:0000259" key="7">
    <source>
        <dbReference type="PROSITE" id="PS50950"/>
    </source>
</evidence>
<evidence type="ECO:0000256" key="1">
    <source>
        <dbReference type="ARBA" id="ARBA00022723"/>
    </source>
</evidence>
<evidence type="ECO:0000313" key="8">
    <source>
        <dbReference type="EMBL" id="CAH3192412.1"/>
    </source>
</evidence>
<dbReference type="PANTHER" id="PTHR46600">
    <property type="entry name" value="THAP DOMAIN-CONTAINING"/>
    <property type="match status" value="1"/>
</dbReference>
<proteinExistence type="predicted"/>
<keyword evidence="3" id="KW-0862">Zinc</keyword>
<dbReference type="Pfam" id="PF05485">
    <property type="entry name" value="THAP"/>
    <property type="match status" value="1"/>
</dbReference>
<dbReference type="SUPFAM" id="SSF57716">
    <property type="entry name" value="Glucocorticoid receptor-like (DNA-binding domain)"/>
    <property type="match status" value="1"/>
</dbReference>
<keyword evidence="2 5" id="KW-0863">Zinc-finger</keyword>